<dbReference type="SUPFAM" id="SSF55729">
    <property type="entry name" value="Acyl-CoA N-acyltransferases (Nat)"/>
    <property type="match status" value="1"/>
</dbReference>
<dbReference type="InterPro" id="IPR016181">
    <property type="entry name" value="Acyl_CoA_acyltransferase"/>
</dbReference>
<dbReference type="Pfam" id="PF00583">
    <property type="entry name" value="Acetyltransf_1"/>
    <property type="match status" value="1"/>
</dbReference>
<dbReference type="InterPro" id="IPR000182">
    <property type="entry name" value="GNAT_dom"/>
</dbReference>
<feature type="domain" description="N-acetyltransferase" evidence="2">
    <location>
        <begin position="1"/>
        <end position="159"/>
    </location>
</feature>
<name>A0A316FN54_9GAMM</name>
<sequence length="172" mass="19526">MNIEEINESQWESLKSIRLESLLDSPDAFCISYEEANNLTDKEWKLLAAGKLGSQFLIAYDYKNAIGLVGILDKKETYEIVSMWVKPAAREQGVGKALIKTLLDHALSVGHTEVRLQVTSNNTSARCFYKKLGFVELAQTNEVKRKSDEGMIEMTWCYDNKVTQIKQLNSIE</sequence>
<evidence type="ECO:0000313" key="4">
    <source>
        <dbReference type="Proteomes" id="UP000245790"/>
    </source>
</evidence>
<dbReference type="Gene3D" id="3.40.630.30">
    <property type="match status" value="1"/>
</dbReference>
<dbReference type="CDD" id="cd04301">
    <property type="entry name" value="NAT_SF"/>
    <property type="match status" value="1"/>
</dbReference>
<dbReference type="InterPro" id="IPR050769">
    <property type="entry name" value="NAT_camello-type"/>
</dbReference>
<organism evidence="3 4">
    <name type="scientific">Pleionea mediterranea</name>
    <dbReference type="NCBI Taxonomy" id="523701"/>
    <lineage>
        <taxon>Bacteria</taxon>
        <taxon>Pseudomonadati</taxon>
        <taxon>Pseudomonadota</taxon>
        <taxon>Gammaproteobacteria</taxon>
        <taxon>Oceanospirillales</taxon>
        <taxon>Pleioneaceae</taxon>
        <taxon>Pleionea</taxon>
    </lineage>
</organism>
<gene>
    <name evidence="3" type="ORF">C8D97_1084</name>
</gene>
<proteinExistence type="predicted"/>
<dbReference type="OrthoDB" id="9799092at2"/>
<evidence type="ECO:0000313" key="3">
    <source>
        <dbReference type="EMBL" id="PWK49096.1"/>
    </source>
</evidence>
<dbReference type="AlphaFoldDB" id="A0A316FN54"/>
<evidence type="ECO:0000256" key="1">
    <source>
        <dbReference type="ARBA" id="ARBA00022679"/>
    </source>
</evidence>
<dbReference type="Proteomes" id="UP000245790">
    <property type="component" value="Unassembled WGS sequence"/>
</dbReference>
<keyword evidence="1" id="KW-0808">Transferase</keyword>
<keyword evidence="3" id="KW-0689">Ribosomal protein</keyword>
<dbReference type="PANTHER" id="PTHR13947:SF37">
    <property type="entry name" value="LD18367P"/>
    <property type="match status" value="1"/>
</dbReference>
<keyword evidence="3" id="KW-0687">Ribonucleoprotein</keyword>
<protein>
    <submittedName>
        <fullName evidence="3">Ribosomal protein S18 acetylase RimI-like enzyme</fullName>
    </submittedName>
</protein>
<comment type="caution">
    <text evidence="3">The sequence shown here is derived from an EMBL/GenBank/DDBJ whole genome shotgun (WGS) entry which is preliminary data.</text>
</comment>
<reference evidence="3 4" key="1">
    <citation type="submission" date="2018-05" db="EMBL/GenBank/DDBJ databases">
        <title>Genomic Encyclopedia of Type Strains, Phase IV (KMG-IV): sequencing the most valuable type-strain genomes for metagenomic binning, comparative biology and taxonomic classification.</title>
        <authorList>
            <person name="Goeker M."/>
        </authorList>
    </citation>
    <scope>NUCLEOTIDE SEQUENCE [LARGE SCALE GENOMIC DNA]</scope>
    <source>
        <strain evidence="3 4">DSM 25350</strain>
    </source>
</reference>
<evidence type="ECO:0000259" key="2">
    <source>
        <dbReference type="PROSITE" id="PS51186"/>
    </source>
</evidence>
<dbReference type="PROSITE" id="PS51186">
    <property type="entry name" value="GNAT"/>
    <property type="match status" value="1"/>
</dbReference>
<dbReference type="RefSeq" id="WP_109763903.1">
    <property type="nucleotide sequence ID" value="NZ_QGGU01000008.1"/>
</dbReference>
<dbReference type="EMBL" id="QGGU01000008">
    <property type="protein sequence ID" value="PWK49096.1"/>
    <property type="molecule type" value="Genomic_DNA"/>
</dbReference>
<dbReference type="PANTHER" id="PTHR13947">
    <property type="entry name" value="GNAT FAMILY N-ACETYLTRANSFERASE"/>
    <property type="match status" value="1"/>
</dbReference>
<dbReference type="GO" id="GO:0005840">
    <property type="term" value="C:ribosome"/>
    <property type="evidence" value="ECO:0007669"/>
    <property type="project" value="UniProtKB-KW"/>
</dbReference>
<accession>A0A316FN54</accession>
<keyword evidence="4" id="KW-1185">Reference proteome</keyword>
<dbReference type="GO" id="GO:0008080">
    <property type="term" value="F:N-acetyltransferase activity"/>
    <property type="evidence" value="ECO:0007669"/>
    <property type="project" value="InterPro"/>
</dbReference>